<dbReference type="PANTHER" id="PTHR44119">
    <property type="entry name" value="MAGNESIUM-CHELATASE SUBUNIT CHLH, CHLOROPLASTIC"/>
    <property type="match status" value="1"/>
</dbReference>
<evidence type="ECO:0000313" key="2">
    <source>
        <dbReference type="EMBL" id="MFD1127808.1"/>
    </source>
</evidence>
<dbReference type="PANTHER" id="PTHR44119:SF4">
    <property type="entry name" value="AEROBIC COBALTOCHELATASE SUBUNIT COBN"/>
    <property type="match status" value="1"/>
</dbReference>
<accession>A0ABW3PU16</accession>
<dbReference type="RefSeq" id="WP_251581700.1">
    <property type="nucleotide sequence ID" value="NZ_JBHTKX010000001.1"/>
</dbReference>
<gene>
    <name evidence="2" type="ORF">ACFQ3J_06430</name>
</gene>
<comment type="caution">
    <text evidence="2">The sequence shown here is derived from an EMBL/GenBank/DDBJ whole genome shotgun (WGS) entry which is preliminary data.</text>
</comment>
<dbReference type="EMBL" id="JBHTKX010000001">
    <property type="protein sequence ID" value="MFD1127808.1"/>
    <property type="molecule type" value="Genomic_DNA"/>
</dbReference>
<feature type="domain" description="CobN/magnesium chelatase" evidence="1">
    <location>
        <begin position="1"/>
        <end position="143"/>
    </location>
</feature>
<dbReference type="Pfam" id="PF02514">
    <property type="entry name" value="CobN-Mg_chel"/>
    <property type="match status" value="1"/>
</dbReference>
<keyword evidence="3" id="KW-1185">Reference proteome</keyword>
<organism evidence="2 3">
    <name type="scientific">Paenibacillus provencensis</name>
    <dbReference type="NCBI Taxonomy" id="441151"/>
    <lineage>
        <taxon>Bacteria</taxon>
        <taxon>Bacillati</taxon>
        <taxon>Bacillota</taxon>
        <taxon>Bacilli</taxon>
        <taxon>Bacillales</taxon>
        <taxon>Paenibacillaceae</taxon>
        <taxon>Paenibacillus</taxon>
    </lineage>
</organism>
<dbReference type="Proteomes" id="UP001597169">
    <property type="component" value="Unassembled WGS sequence"/>
</dbReference>
<dbReference type="EC" id="6.6.1.2" evidence="2"/>
<name>A0ABW3PU16_9BACL</name>
<evidence type="ECO:0000313" key="3">
    <source>
        <dbReference type="Proteomes" id="UP001597169"/>
    </source>
</evidence>
<evidence type="ECO:0000259" key="1">
    <source>
        <dbReference type="Pfam" id="PF02514"/>
    </source>
</evidence>
<dbReference type="GO" id="GO:0051116">
    <property type="term" value="F:cobaltochelatase activity"/>
    <property type="evidence" value="ECO:0007669"/>
    <property type="project" value="UniProtKB-EC"/>
</dbReference>
<protein>
    <submittedName>
        <fullName evidence="2">Cobaltochelatase subunit CobN</fullName>
        <ecNumber evidence="2">6.6.1.2</ecNumber>
    </submittedName>
</protein>
<dbReference type="InterPro" id="IPR003672">
    <property type="entry name" value="CobN/Mg_chltase"/>
</dbReference>
<sequence>MLHVGTHGTLEFMSGKESGMSGDCIPDALIQDIPHFYIYYVGNPSEAMIAKRRSHASLIGYQSPPFTLSGLYGEYAGLEAMLHQYREAGHINSARLPDLWEQIQEQAEALFIEASDLETLESELYRIRRSYIPNGLHIFSRSARGIISYSICKFFSCLTLAPK</sequence>
<reference evidence="3" key="1">
    <citation type="journal article" date="2019" name="Int. J. Syst. Evol. Microbiol.">
        <title>The Global Catalogue of Microorganisms (GCM) 10K type strain sequencing project: providing services to taxonomists for standard genome sequencing and annotation.</title>
        <authorList>
            <consortium name="The Broad Institute Genomics Platform"/>
            <consortium name="The Broad Institute Genome Sequencing Center for Infectious Disease"/>
            <person name="Wu L."/>
            <person name="Ma J."/>
        </authorList>
    </citation>
    <scope>NUCLEOTIDE SEQUENCE [LARGE SCALE GENOMIC DNA]</scope>
    <source>
        <strain evidence="3">CCUG 53519</strain>
    </source>
</reference>
<proteinExistence type="predicted"/>
<keyword evidence="2" id="KW-0436">Ligase</keyword>